<feature type="domain" description="Manganese/iron superoxide dismutase C-terminal" evidence="3">
    <location>
        <begin position="183"/>
        <end position="264"/>
    </location>
</feature>
<dbReference type="SUPFAM" id="SSF54719">
    <property type="entry name" value="Fe,Mn superoxide dismutase (SOD), C-terminal domain"/>
    <property type="match status" value="1"/>
</dbReference>
<dbReference type="Proteomes" id="UP000233524">
    <property type="component" value="Unassembled WGS sequence"/>
</dbReference>
<dbReference type="InParanoid" id="A0A2N3N2G6"/>
<proteinExistence type="predicted"/>
<evidence type="ECO:0000259" key="3">
    <source>
        <dbReference type="Pfam" id="PF02777"/>
    </source>
</evidence>
<dbReference type="STRING" id="41688.A0A2N3N2G6"/>
<dbReference type="GO" id="GO:0004784">
    <property type="term" value="F:superoxide dismutase activity"/>
    <property type="evidence" value="ECO:0007669"/>
    <property type="project" value="InterPro"/>
</dbReference>
<feature type="region of interest" description="Disordered" evidence="2">
    <location>
        <begin position="270"/>
        <end position="319"/>
    </location>
</feature>
<dbReference type="VEuPathDB" id="FungiDB:jhhlp_007363"/>
<dbReference type="PANTHER" id="PTHR43595">
    <property type="entry name" value="37S RIBOSOMAL PROTEIN S26, MITOCHONDRIAL"/>
    <property type="match status" value="1"/>
</dbReference>
<reference evidence="4 5" key="1">
    <citation type="journal article" date="2017" name="G3 (Bethesda)">
        <title>First Draft Genome Sequence of the Pathogenic Fungus Lomentospora prolificans (Formerly Scedosporium prolificans).</title>
        <authorList>
            <person name="Luo R."/>
            <person name="Zimin A."/>
            <person name="Workman R."/>
            <person name="Fan Y."/>
            <person name="Pertea G."/>
            <person name="Grossman N."/>
            <person name="Wear M.P."/>
            <person name="Jia B."/>
            <person name="Miller H."/>
            <person name="Casadevall A."/>
            <person name="Timp W."/>
            <person name="Zhang S.X."/>
            <person name="Salzberg S.L."/>
        </authorList>
    </citation>
    <scope>NUCLEOTIDE SEQUENCE [LARGE SCALE GENOMIC DNA]</scope>
    <source>
        <strain evidence="4 5">JHH-5317</strain>
    </source>
</reference>
<dbReference type="Pfam" id="PF02777">
    <property type="entry name" value="Sod_Fe_C"/>
    <property type="match status" value="2"/>
</dbReference>
<dbReference type="InterPro" id="IPR036314">
    <property type="entry name" value="SOD_C_sf"/>
</dbReference>
<sequence>MFRSRLRIPRVSVARPAVRVQRSLHTLPDLPHSYKDGIPGLLSADGFDMAWTQYQSLMLEKLNSLTAGTEFEQKDTYSTLIATAREPSKAPIFNHASMAHNNHFFFKNLTPNPTSMPSDLRRDLERSFSSIETLRREFIATASAMFGPGFVWLVQTSPTDFSILPTYLAGSPYPSAHWRRQDTDMNTTGNQGSASTWLKNTQVKGMPQKKDELPPGGVKVTPILCLNTWEHVWLRDYGIGAGGHGGKKAFAEAWWEAVDWEAVAYSSRMTKPGEGGTASSPAKASLQRPRPEETTVSGGEPGATPRPAEQREKQSPQDS</sequence>
<dbReference type="InterPro" id="IPR036324">
    <property type="entry name" value="Mn/Fe_SOD_N_sf"/>
</dbReference>
<comment type="caution">
    <text evidence="4">The sequence shown here is derived from an EMBL/GenBank/DDBJ whole genome shotgun (WGS) entry which is preliminary data.</text>
</comment>
<evidence type="ECO:0000313" key="5">
    <source>
        <dbReference type="Proteomes" id="UP000233524"/>
    </source>
</evidence>
<evidence type="ECO:0000256" key="1">
    <source>
        <dbReference type="ARBA" id="ARBA00037226"/>
    </source>
</evidence>
<dbReference type="SUPFAM" id="SSF46609">
    <property type="entry name" value="Fe,Mn superoxide dismutase (SOD), N-terminal domain"/>
    <property type="match status" value="1"/>
</dbReference>
<keyword evidence="5" id="KW-1185">Reference proteome</keyword>
<dbReference type="AlphaFoldDB" id="A0A2N3N2G6"/>
<gene>
    <name evidence="4" type="ORF">jhhlp_007363</name>
</gene>
<evidence type="ECO:0000313" key="4">
    <source>
        <dbReference type="EMBL" id="PKS06614.1"/>
    </source>
</evidence>
<dbReference type="GO" id="GO:0046872">
    <property type="term" value="F:metal ion binding"/>
    <property type="evidence" value="ECO:0007669"/>
    <property type="project" value="InterPro"/>
</dbReference>
<dbReference type="InterPro" id="IPR019832">
    <property type="entry name" value="Mn/Fe_SOD_C"/>
</dbReference>
<feature type="domain" description="Manganese/iron superoxide dismutase C-terminal" evidence="3">
    <location>
        <begin position="119"/>
        <end position="172"/>
    </location>
</feature>
<comment type="function">
    <text evidence="1">Component of the mitochondrial ribosome (mitoribosome), a dedicated translation machinery responsible for the synthesis of mitochondrial genome-encoded proteins, including at least some of the essential transmembrane subunits of the mitochondrial respiratory chain. The mitoribosomes are attached to the mitochondrial inner membrane and translation products are cotranslationally integrated into the membrane.</text>
</comment>
<protein>
    <recommendedName>
        <fullName evidence="3">Manganese/iron superoxide dismutase C-terminal domain-containing protein</fullName>
    </recommendedName>
</protein>
<dbReference type="EMBL" id="NLAX01001034">
    <property type="protein sequence ID" value="PKS06614.1"/>
    <property type="molecule type" value="Genomic_DNA"/>
</dbReference>
<dbReference type="OrthoDB" id="275227at2759"/>
<accession>A0A2N3N2G6</accession>
<dbReference type="Gene3D" id="3.55.40.20">
    <property type="entry name" value="Iron/manganese superoxide dismutase, C-terminal domain"/>
    <property type="match status" value="1"/>
</dbReference>
<evidence type="ECO:0000256" key="2">
    <source>
        <dbReference type="SAM" id="MobiDB-lite"/>
    </source>
</evidence>
<dbReference type="PANTHER" id="PTHR43595:SF2">
    <property type="entry name" value="SMALL RIBOSOMAL SUBUNIT PROTEIN MS42"/>
    <property type="match status" value="1"/>
</dbReference>
<organism evidence="4 5">
    <name type="scientific">Lomentospora prolificans</name>
    <dbReference type="NCBI Taxonomy" id="41688"/>
    <lineage>
        <taxon>Eukaryota</taxon>
        <taxon>Fungi</taxon>
        <taxon>Dikarya</taxon>
        <taxon>Ascomycota</taxon>
        <taxon>Pezizomycotina</taxon>
        <taxon>Sordariomycetes</taxon>
        <taxon>Hypocreomycetidae</taxon>
        <taxon>Microascales</taxon>
        <taxon>Microascaceae</taxon>
        <taxon>Lomentospora</taxon>
    </lineage>
</organism>
<dbReference type="FunCoup" id="A0A2N3N2G6">
    <property type="interactions" value="109"/>
</dbReference>
<name>A0A2N3N2G6_9PEZI</name>
<dbReference type="GO" id="GO:0005737">
    <property type="term" value="C:cytoplasm"/>
    <property type="evidence" value="ECO:0007669"/>
    <property type="project" value="TreeGrafter"/>
</dbReference>
<feature type="compositionally biased region" description="Basic and acidic residues" evidence="2">
    <location>
        <begin position="308"/>
        <end position="319"/>
    </location>
</feature>